<evidence type="ECO:0000313" key="3">
    <source>
        <dbReference type="Proteomes" id="UP000001396"/>
    </source>
</evidence>
<evidence type="ECO:0000256" key="1">
    <source>
        <dbReference type="SAM" id="Phobius"/>
    </source>
</evidence>
<dbReference type="EMBL" id="ADBJ01000051">
    <property type="protein sequence ID" value="EFA75763.1"/>
    <property type="molecule type" value="Genomic_DNA"/>
</dbReference>
<keyword evidence="3" id="KW-1185">Reference proteome</keyword>
<comment type="caution">
    <text evidence="2">The sequence shown here is derived from an EMBL/GenBank/DDBJ whole genome shotgun (WGS) entry which is preliminary data.</text>
</comment>
<dbReference type="AlphaFoldDB" id="D3BS26"/>
<accession>D3BS26</accession>
<feature type="transmembrane region" description="Helical" evidence="1">
    <location>
        <begin position="151"/>
        <end position="171"/>
    </location>
</feature>
<dbReference type="InParanoid" id="D3BS26"/>
<organism evidence="2 3">
    <name type="scientific">Heterostelium pallidum (strain ATCC 26659 / Pp 5 / PN500)</name>
    <name type="common">Cellular slime mold</name>
    <name type="synonym">Polysphondylium pallidum</name>
    <dbReference type="NCBI Taxonomy" id="670386"/>
    <lineage>
        <taxon>Eukaryota</taxon>
        <taxon>Amoebozoa</taxon>
        <taxon>Evosea</taxon>
        <taxon>Eumycetozoa</taxon>
        <taxon>Dictyostelia</taxon>
        <taxon>Acytosteliales</taxon>
        <taxon>Acytosteliaceae</taxon>
        <taxon>Heterostelium</taxon>
    </lineage>
</organism>
<sequence length="479" mass="54968">MSSDKKLFVTLVVLNVLMLVSVVIAISTDWYHIKSDYDILATDIETTYNLFFNYVETTYGSKAYYLDYMDNNTSKLFVAIGVFQFLAGISLVVSFTALNMSNRKCTKSSFLFGITASFQCEDNAIDFSGFCTKFAGSYDVGIIDVSWGPSVGWGFGIVSFFFSFINVIVVFRRAKHLEHHCHAHGGYTQVTVTAPPVYYQQQQPQYQQPYQPQYQQQQGHNQKTFFHFIIHPKMSNNNNNSTHKLVNLPHILLSNIVYNLTDNIDQICFSLVCKRWFEDRNRYLLFDTNTLYCIDKHSSKITLNSYRSIISESLSKKKQCSMIVIPYMYGNVGNYDHLLDPDSIESIDEIDQSINSLPSSVKTLDIHNMNGFKRPGTIPNTVNHLTIRDHRSDFVIAEGVLPDSIQNIKLKQLLFPITKMVDNISFETYDDNKCSIRKLDDQYYIVFGHQKNIGFIASLFHKSMFLDKVNVVKILNSNH</sequence>
<dbReference type="GeneID" id="31366287"/>
<feature type="transmembrane region" description="Helical" evidence="1">
    <location>
        <begin position="76"/>
        <end position="98"/>
    </location>
</feature>
<dbReference type="Gene3D" id="1.20.1280.50">
    <property type="match status" value="1"/>
</dbReference>
<proteinExistence type="predicted"/>
<keyword evidence="1" id="KW-0472">Membrane</keyword>
<dbReference type="Proteomes" id="UP000001396">
    <property type="component" value="Unassembled WGS sequence"/>
</dbReference>
<name>D3BS26_HETP5</name>
<dbReference type="SUPFAM" id="SSF81995">
    <property type="entry name" value="beta-sandwich domain of Sec23/24"/>
    <property type="match status" value="1"/>
</dbReference>
<gene>
    <name evidence="2" type="ORF">PPL_10818</name>
</gene>
<feature type="transmembrane region" description="Helical" evidence="1">
    <location>
        <begin position="7"/>
        <end position="27"/>
    </location>
</feature>
<dbReference type="RefSeq" id="XP_020427897.1">
    <property type="nucleotide sequence ID" value="XM_020581581.1"/>
</dbReference>
<protein>
    <recommendedName>
        <fullName evidence="4">F-box domain-containing protein</fullName>
    </recommendedName>
</protein>
<evidence type="ECO:0008006" key="4">
    <source>
        <dbReference type="Google" id="ProtNLM"/>
    </source>
</evidence>
<keyword evidence="1" id="KW-0812">Transmembrane</keyword>
<keyword evidence="1" id="KW-1133">Transmembrane helix</keyword>
<evidence type="ECO:0000313" key="2">
    <source>
        <dbReference type="EMBL" id="EFA75763.1"/>
    </source>
</evidence>
<reference evidence="2 3" key="1">
    <citation type="journal article" date="2011" name="Genome Res.">
        <title>Phylogeny-wide analysis of social amoeba genomes highlights ancient origins for complex intercellular communication.</title>
        <authorList>
            <person name="Heidel A.J."/>
            <person name="Lawal H.M."/>
            <person name="Felder M."/>
            <person name="Schilde C."/>
            <person name="Helps N.R."/>
            <person name="Tunggal B."/>
            <person name="Rivero F."/>
            <person name="John U."/>
            <person name="Schleicher M."/>
            <person name="Eichinger L."/>
            <person name="Platzer M."/>
            <person name="Noegel A.A."/>
            <person name="Schaap P."/>
            <person name="Gloeckner G."/>
        </authorList>
    </citation>
    <scope>NUCLEOTIDE SEQUENCE [LARGE SCALE GENOMIC DNA]</scope>
    <source>
        <strain evidence="3">ATCC 26659 / Pp 5 / PN500</strain>
    </source>
</reference>